<dbReference type="AlphaFoldDB" id="A0A0T5P2L5"/>
<dbReference type="EMBL" id="LAXI01000023">
    <property type="protein sequence ID" value="KRS15368.1"/>
    <property type="molecule type" value="Genomic_DNA"/>
</dbReference>
<dbReference type="Proteomes" id="UP000051401">
    <property type="component" value="Unassembled WGS sequence"/>
</dbReference>
<reference evidence="1 3" key="1">
    <citation type="submission" date="2015-04" db="EMBL/GenBank/DDBJ databases">
        <title>The draft genome sequence of Roseovarius indicus B108T.</title>
        <authorList>
            <person name="Li G."/>
            <person name="Lai Q."/>
            <person name="Shao Z."/>
            <person name="Yan P."/>
        </authorList>
    </citation>
    <scope>NUCLEOTIDE SEQUENCE [LARGE SCALE GENOMIC DNA]</scope>
    <source>
        <strain evidence="1 3">B108</strain>
    </source>
</reference>
<reference evidence="2 4" key="2">
    <citation type="submission" date="2018-08" db="EMBL/GenBank/DDBJ databases">
        <title>Genetic Globetrotter - A new plasmid hitch-hiking vast phylogenetic and geographic distances.</title>
        <authorList>
            <person name="Vollmers J."/>
            <person name="Petersen J."/>
        </authorList>
    </citation>
    <scope>NUCLEOTIDE SEQUENCE [LARGE SCALE GENOMIC DNA]</scope>
    <source>
        <strain evidence="2 4">DSM 26383</strain>
    </source>
</reference>
<accession>A0A0T5P2L5</accession>
<dbReference type="Proteomes" id="UP000325785">
    <property type="component" value="Chromosome"/>
</dbReference>
<dbReference type="KEGG" id="rid:RIdsm_04544"/>
<evidence type="ECO:0000313" key="2">
    <source>
        <dbReference type="EMBL" id="QEW28705.1"/>
    </source>
</evidence>
<dbReference type="RefSeq" id="WP_057820449.1">
    <property type="nucleotide sequence ID" value="NZ_CP031598.1"/>
</dbReference>
<gene>
    <name evidence="2" type="ORF">RIdsm_04544</name>
    <name evidence="1" type="ORF">XM52_24270</name>
</gene>
<organism evidence="1 3">
    <name type="scientific">Roseovarius indicus</name>
    <dbReference type="NCBI Taxonomy" id="540747"/>
    <lineage>
        <taxon>Bacteria</taxon>
        <taxon>Pseudomonadati</taxon>
        <taxon>Pseudomonadota</taxon>
        <taxon>Alphaproteobacteria</taxon>
        <taxon>Rhodobacterales</taxon>
        <taxon>Roseobacteraceae</taxon>
        <taxon>Roseovarius</taxon>
    </lineage>
</organism>
<evidence type="ECO:0008006" key="5">
    <source>
        <dbReference type="Google" id="ProtNLM"/>
    </source>
</evidence>
<dbReference type="STRING" id="540747.SAMN04488031_11640"/>
<proteinExistence type="predicted"/>
<dbReference type="PATRIC" id="fig|540747.5.peg.3206"/>
<dbReference type="PROSITE" id="PS51257">
    <property type="entry name" value="PROKAR_LIPOPROTEIN"/>
    <property type="match status" value="1"/>
</dbReference>
<keyword evidence="3" id="KW-1185">Reference proteome</keyword>
<dbReference type="EMBL" id="CP031598">
    <property type="protein sequence ID" value="QEW28705.1"/>
    <property type="molecule type" value="Genomic_DNA"/>
</dbReference>
<evidence type="ECO:0000313" key="1">
    <source>
        <dbReference type="EMBL" id="KRS15368.1"/>
    </source>
</evidence>
<evidence type="ECO:0000313" key="4">
    <source>
        <dbReference type="Proteomes" id="UP000325785"/>
    </source>
</evidence>
<name>A0A0T5P2L5_9RHOB</name>
<protein>
    <recommendedName>
        <fullName evidence="5">Lipoprotein</fullName>
    </recommendedName>
</protein>
<evidence type="ECO:0000313" key="3">
    <source>
        <dbReference type="Proteomes" id="UP000051401"/>
    </source>
</evidence>
<sequence length="143" mass="15408">MRVLKASLLIAGLGTMTGCVGSAYSPTGYPADAARFRVDGTDRVVSRDEMPEDFKRICLPHYNDPNAAEAAFDTSGRYVRTSALRTSFSRLITYKGKNDPRYTGVVSVSRTELAGCTIAVAGTYWRVYPNGTITVGKSAAQPS</sequence>